<dbReference type="Proteomes" id="UP000255283">
    <property type="component" value="Unassembled WGS sequence"/>
</dbReference>
<keyword evidence="4 5" id="KW-0143">Chaperone</keyword>
<comment type="caution">
    <text evidence="8">The sequence shown here is derived from an EMBL/GenBank/DDBJ whole genome shotgun (WGS) entry which is preliminary data.</text>
</comment>
<dbReference type="InterPro" id="IPR011033">
    <property type="entry name" value="PRC_barrel-like_sf"/>
</dbReference>
<proteinExistence type="inferred from homology"/>
<keyword evidence="2 5" id="KW-0690">Ribosome biogenesis</keyword>
<dbReference type="GO" id="GO:0006364">
    <property type="term" value="P:rRNA processing"/>
    <property type="evidence" value="ECO:0007669"/>
    <property type="project" value="UniProtKB-UniRule"/>
</dbReference>
<dbReference type="PANTHER" id="PTHR33692:SF1">
    <property type="entry name" value="RIBOSOME MATURATION FACTOR RIMM"/>
    <property type="match status" value="1"/>
</dbReference>
<evidence type="ECO:0000256" key="3">
    <source>
        <dbReference type="ARBA" id="ARBA00022552"/>
    </source>
</evidence>
<evidence type="ECO:0000259" key="6">
    <source>
        <dbReference type="Pfam" id="PF01782"/>
    </source>
</evidence>
<keyword evidence="3 5" id="KW-0698">rRNA processing</keyword>
<dbReference type="PANTHER" id="PTHR33692">
    <property type="entry name" value="RIBOSOME MATURATION FACTOR RIMM"/>
    <property type="match status" value="1"/>
</dbReference>
<dbReference type="InterPro" id="IPR056792">
    <property type="entry name" value="PRC_RimM"/>
</dbReference>
<dbReference type="GO" id="GO:0005840">
    <property type="term" value="C:ribosome"/>
    <property type="evidence" value="ECO:0007669"/>
    <property type="project" value="InterPro"/>
</dbReference>
<dbReference type="GO" id="GO:0005737">
    <property type="term" value="C:cytoplasm"/>
    <property type="evidence" value="ECO:0007669"/>
    <property type="project" value="UniProtKB-SubCell"/>
</dbReference>
<protein>
    <recommendedName>
        <fullName evidence="5">Ribosome maturation factor RimM</fullName>
    </recommendedName>
</protein>
<organism evidence="8 9">
    <name type="scientific">Segatella buccae</name>
    <dbReference type="NCBI Taxonomy" id="28126"/>
    <lineage>
        <taxon>Bacteria</taxon>
        <taxon>Pseudomonadati</taxon>
        <taxon>Bacteroidota</taxon>
        <taxon>Bacteroidia</taxon>
        <taxon>Bacteroidales</taxon>
        <taxon>Prevotellaceae</taxon>
        <taxon>Segatella</taxon>
    </lineage>
</organism>
<accession>A0AAQ1UJN8</accession>
<dbReference type="RefSeq" id="WP_115153952.1">
    <property type="nucleotide sequence ID" value="NZ_DBFWLE010000029.1"/>
</dbReference>
<evidence type="ECO:0000259" key="7">
    <source>
        <dbReference type="Pfam" id="PF24986"/>
    </source>
</evidence>
<comment type="subunit">
    <text evidence="5">Binds ribosomal protein uS19.</text>
</comment>
<dbReference type="InterPro" id="IPR011961">
    <property type="entry name" value="RimM"/>
</dbReference>
<sequence length="173" mass="19440">MIRKEEVYKIGRLGKPHGVKGEIAFHFDDDVFDRTDADYLVLELDEILVPFFIDEYRFKNSSTALMLFDGITTQEQARELTGAEVYFPRRLSDSSDEDMTWAEIIGFTLTDKATGKAIGTLRAVDETTINTLFEVETADGKNLLIPASEEIINSVDAERKEIAVTLPDGLLDL</sequence>
<comment type="subcellular location">
    <subcellularLocation>
        <location evidence="5">Cytoplasm</location>
    </subcellularLocation>
</comment>
<evidence type="ECO:0000256" key="4">
    <source>
        <dbReference type="ARBA" id="ARBA00023186"/>
    </source>
</evidence>
<evidence type="ECO:0000256" key="2">
    <source>
        <dbReference type="ARBA" id="ARBA00022517"/>
    </source>
</evidence>
<evidence type="ECO:0000256" key="1">
    <source>
        <dbReference type="ARBA" id="ARBA00022490"/>
    </source>
</evidence>
<dbReference type="HAMAP" id="MF_00014">
    <property type="entry name" value="Ribosome_mat_RimM"/>
    <property type="match status" value="1"/>
</dbReference>
<dbReference type="EMBL" id="UGTJ01000001">
    <property type="protein sequence ID" value="SUB80582.1"/>
    <property type="molecule type" value="Genomic_DNA"/>
</dbReference>
<dbReference type="Pfam" id="PF01782">
    <property type="entry name" value="RimM"/>
    <property type="match status" value="1"/>
</dbReference>
<dbReference type="AlphaFoldDB" id="A0AAQ1UJN8"/>
<dbReference type="InterPro" id="IPR036976">
    <property type="entry name" value="RimM_N_sf"/>
</dbReference>
<dbReference type="NCBIfam" id="TIGR02273">
    <property type="entry name" value="16S_RimM"/>
    <property type="match status" value="1"/>
</dbReference>
<dbReference type="SUPFAM" id="SSF50346">
    <property type="entry name" value="PRC-barrel domain"/>
    <property type="match status" value="1"/>
</dbReference>
<dbReference type="Gene3D" id="2.30.30.240">
    <property type="entry name" value="PRC-barrel domain"/>
    <property type="match status" value="1"/>
</dbReference>
<comment type="similarity">
    <text evidence="5">Belongs to the RimM family.</text>
</comment>
<dbReference type="InterPro" id="IPR002676">
    <property type="entry name" value="RimM_N"/>
</dbReference>
<evidence type="ECO:0000313" key="9">
    <source>
        <dbReference type="Proteomes" id="UP000255283"/>
    </source>
</evidence>
<feature type="domain" description="RimM N-terminal" evidence="6">
    <location>
        <begin position="10"/>
        <end position="90"/>
    </location>
</feature>
<comment type="function">
    <text evidence="5">An accessory protein needed during the final step in the assembly of 30S ribosomal subunit, possibly for assembly of the head region. Essential for efficient processing of 16S rRNA. May be needed both before and after RbfA during the maturation of 16S rRNA. It has affinity for free ribosomal 30S subunits but not for 70S ribosomes.</text>
</comment>
<reference evidence="8 9" key="1">
    <citation type="submission" date="2018-06" db="EMBL/GenBank/DDBJ databases">
        <authorList>
            <consortium name="Pathogen Informatics"/>
            <person name="Doyle S."/>
        </authorList>
    </citation>
    <scope>NUCLEOTIDE SEQUENCE [LARGE SCALE GENOMIC DNA]</scope>
    <source>
        <strain evidence="8 9">NCTC13063</strain>
    </source>
</reference>
<evidence type="ECO:0000313" key="8">
    <source>
        <dbReference type="EMBL" id="SUB80582.1"/>
    </source>
</evidence>
<keyword evidence="1 5" id="KW-0963">Cytoplasm</keyword>
<dbReference type="Gene3D" id="2.40.30.60">
    <property type="entry name" value="RimM"/>
    <property type="match status" value="1"/>
</dbReference>
<dbReference type="Pfam" id="PF24986">
    <property type="entry name" value="PRC_RimM"/>
    <property type="match status" value="1"/>
</dbReference>
<evidence type="ECO:0000256" key="5">
    <source>
        <dbReference type="HAMAP-Rule" id="MF_00014"/>
    </source>
</evidence>
<comment type="domain">
    <text evidence="5">The PRC barrel domain binds ribosomal protein uS19.</text>
</comment>
<dbReference type="SUPFAM" id="SSF50447">
    <property type="entry name" value="Translation proteins"/>
    <property type="match status" value="1"/>
</dbReference>
<feature type="domain" description="Ribosome maturation factor RimM PRC barrel" evidence="7">
    <location>
        <begin position="101"/>
        <end position="170"/>
    </location>
</feature>
<gene>
    <name evidence="5 8" type="primary">rimM</name>
    <name evidence="8" type="ORF">NCTC13063_01868</name>
</gene>
<dbReference type="GO" id="GO:0042274">
    <property type="term" value="P:ribosomal small subunit biogenesis"/>
    <property type="evidence" value="ECO:0007669"/>
    <property type="project" value="UniProtKB-UniRule"/>
</dbReference>
<dbReference type="InterPro" id="IPR009000">
    <property type="entry name" value="Transl_B-barrel_sf"/>
</dbReference>
<dbReference type="GO" id="GO:0043022">
    <property type="term" value="F:ribosome binding"/>
    <property type="evidence" value="ECO:0007669"/>
    <property type="project" value="InterPro"/>
</dbReference>
<name>A0AAQ1UJN8_9BACT</name>